<evidence type="ECO:0000256" key="3">
    <source>
        <dbReference type="SAM" id="MobiDB-lite"/>
    </source>
</evidence>
<accession>A0A317DTQ7</accession>
<dbReference type="SMART" id="SM00893">
    <property type="entry name" value="ETF"/>
    <property type="match status" value="1"/>
</dbReference>
<feature type="region of interest" description="Disordered" evidence="3">
    <location>
        <begin position="1"/>
        <end position="76"/>
    </location>
</feature>
<dbReference type="AlphaFoldDB" id="A0A317DTQ7"/>
<dbReference type="GO" id="GO:0050660">
    <property type="term" value="F:flavin adenine dinucleotide binding"/>
    <property type="evidence" value="ECO:0007669"/>
    <property type="project" value="InterPro"/>
</dbReference>
<evidence type="ECO:0000259" key="4">
    <source>
        <dbReference type="SMART" id="SM00893"/>
    </source>
</evidence>
<dbReference type="SUPFAM" id="SSF52467">
    <property type="entry name" value="DHS-like NAD/FAD-binding domain"/>
    <property type="match status" value="1"/>
</dbReference>
<dbReference type="Pfam" id="PF01012">
    <property type="entry name" value="ETF"/>
    <property type="match status" value="1"/>
</dbReference>
<dbReference type="RefSeq" id="WP_109923193.1">
    <property type="nucleotide sequence ID" value="NZ_QGLF01000007.1"/>
</dbReference>
<dbReference type="EMBL" id="QGLF01000007">
    <property type="protein sequence ID" value="PWR18059.1"/>
    <property type="molecule type" value="Genomic_DNA"/>
</dbReference>
<sequence>MKRRDPFAERDARRRAGGTRPRFTIEAAPARGRRRRDPRAERAAETLRITPRPRLARGATGTAPVPADPEPAAAPRPRRIERPSHMILAVLDGEAGRPTGHDRQVLGAARLLAGAEGAVAVLGPFDPAGLGPLGADRLLPWAPPGDDPAAQAAQVAAALAFLAARHAVFPETPDGGDLARRVAALTGEALCSDIERLTATEACRPARGRRAEQRLAPPRLLAIQADCVAPWRGTAHETLVLDAPAPVPPAAIARVTPLPADPARVPLGEAAFVIAAGNGVSDFAAFRALAAALGATPGASRMVCDAGLMPRAAQVGASGTVLSATCYVAFGIAGAPQHLQGLTAAEHVIAVNTDLHAAMIERADLAIVADAQAVMPALLDLLRGRGRP</sequence>
<dbReference type="InterPro" id="IPR001308">
    <property type="entry name" value="ETF_a/FixB"/>
</dbReference>
<keyword evidence="6" id="KW-1185">Reference proteome</keyword>
<comment type="caution">
    <text evidence="5">The sequence shown here is derived from an EMBL/GenBank/DDBJ whole genome shotgun (WGS) entry which is preliminary data.</text>
</comment>
<keyword evidence="2" id="KW-0249">Electron transport</keyword>
<evidence type="ECO:0000256" key="2">
    <source>
        <dbReference type="ARBA" id="ARBA00022982"/>
    </source>
</evidence>
<proteinExistence type="inferred from homology"/>
<evidence type="ECO:0000313" key="6">
    <source>
        <dbReference type="Proteomes" id="UP000246077"/>
    </source>
</evidence>
<gene>
    <name evidence="5" type="ORF">DKG75_21235</name>
</gene>
<dbReference type="InterPro" id="IPR014731">
    <property type="entry name" value="ETF_asu_C"/>
</dbReference>
<protein>
    <submittedName>
        <fullName evidence="5">Electron transfer flavoprotein subunit alpha/FixB family protein</fullName>
    </submittedName>
</protein>
<dbReference type="Gene3D" id="3.40.50.1220">
    <property type="entry name" value="TPP-binding domain"/>
    <property type="match status" value="1"/>
</dbReference>
<dbReference type="OrthoDB" id="8584059at2"/>
<dbReference type="Proteomes" id="UP000246077">
    <property type="component" value="Unassembled WGS sequence"/>
</dbReference>
<dbReference type="GO" id="GO:0033539">
    <property type="term" value="P:fatty acid beta-oxidation using acyl-CoA dehydrogenase"/>
    <property type="evidence" value="ECO:0007669"/>
    <property type="project" value="TreeGrafter"/>
</dbReference>
<name>A0A317DTQ7_9PROT</name>
<organism evidence="5 6">
    <name type="scientific">Zavarzinia compransoris</name>
    <dbReference type="NCBI Taxonomy" id="1264899"/>
    <lineage>
        <taxon>Bacteria</taxon>
        <taxon>Pseudomonadati</taxon>
        <taxon>Pseudomonadota</taxon>
        <taxon>Alphaproteobacteria</taxon>
        <taxon>Rhodospirillales</taxon>
        <taxon>Zavarziniaceae</taxon>
        <taxon>Zavarzinia</taxon>
    </lineage>
</organism>
<feature type="compositionally biased region" description="Basic and acidic residues" evidence="3">
    <location>
        <begin position="1"/>
        <end position="14"/>
    </location>
</feature>
<dbReference type="PANTHER" id="PTHR43153:SF1">
    <property type="entry name" value="ELECTRON TRANSFER FLAVOPROTEIN SUBUNIT ALPHA, MITOCHONDRIAL"/>
    <property type="match status" value="1"/>
</dbReference>
<evidence type="ECO:0000313" key="5">
    <source>
        <dbReference type="EMBL" id="PWR18059.1"/>
    </source>
</evidence>
<dbReference type="Gene3D" id="3.40.50.620">
    <property type="entry name" value="HUPs"/>
    <property type="match status" value="1"/>
</dbReference>
<reference evidence="6" key="1">
    <citation type="submission" date="2018-05" db="EMBL/GenBank/DDBJ databases">
        <title>Zavarzinia sp. HR-AS.</title>
        <authorList>
            <person name="Lee Y."/>
            <person name="Jeon C.O."/>
        </authorList>
    </citation>
    <scope>NUCLEOTIDE SEQUENCE [LARGE SCALE GENOMIC DNA]</scope>
    <source>
        <strain evidence="6">DSM 1231</strain>
    </source>
</reference>
<dbReference type="InterPro" id="IPR014729">
    <property type="entry name" value="Rossmann-like_a/b/a_fold"/>
</dbReference>
<dbReference type="InterPro" id="IPR014730">
    <property type="entry name" value="ETF_a/b_N"/>
</dbReference>
<evidence type="ECO:0000256" key="1">
    <source>
        <dbReference type="ARBA" id="ARBA00005817"/>
    </source>
</evidence>
<dbReference type="Pfam" id="PF00766">
    <property type="entry name" value="ETF_alpha"/>
    <property type="match status" value="1"/>
</dbReference>
<dbReference type="SUPFAM" id="SSF52402">
    <property type="entry name" value="Adenine nucleotide alpha hydrolases-like"/>
    <property type="match status" value="1"/>
</dbReference>
<dbReference type="InterPro" id="IPR029035">
    <property type="entry name" value="DHS-like_NAD/FAD-binding_dom"/>
</dbReference>
<comment type="similarity">
    <text evidence="1">Belongs to the ETF alpha-subunit/FixB family.</text>
</comment>
<feature type="domain" description="Electron transfer flavoprotein alpha/beta-subunit N-terminal" evidence="4">
    <location>
        <begin position="87"/>
        <end position="262"/>
    </location>
</feature>
<keyword evidence="2" id="KW-0813">Transport</keyword>
<dbReference type="GO" id="GO:0009055">
    <property type="term" value="F:electron transfer activity"/>
    <property type="evidence" value="ECO:0007669"/>
    <property type="project" value="InterPro"/>
</dbReference>
<dbReference type="PANTHER" id="PTHR43153">
    <property type="entry name" value="ELECTRON TRANSFER FLAVOPROTEIN ALPHA"/>
    <property type="match status" value="1"/>
</dbReference>